<accession>A0AAD5M454</accession>
<reference evidence="2" key="1">
    <citation type="submission" date="2021-06" db="EMBL/GenBank/DDBJ databases">
        <title>Parelaphostrongylus tenuis whole genome reference sequence.</title>
        <authorList>
            <person name="Garwood T.J."/>
            <person name="Larsen P.A."/>
            <person name="Fountain-Jones N.M."/>
            <person name="Garbe J.R."/>
            <person name="Macchietto M.G."/>
            <person name="Kania S.A."/>
            <person name="Gerhold R.W."/>
            <person name="Richards J.E."/>
            <person name="Wolf T.M."/>
        </authorList>
    </citation>
    <scope>NUCLEOTIDE SEQUENCE</scope>
    <source>
        <strain evidence="2">MNPRO001-30</strain>
        <tissue evidence="2">Meninges</tissue>
    </source>
</reference>
<keyword evidence="3" id="KW-1185">Reference proteome</keyword>
<gene>
    <name evidence="2" type="ORF">KIN20_006696</name>
</gene>
<evidence type="ECO:0000313" key="3">
    <source>
        <dbReference type="Proteomes" id="UP001196413"/>
    </source>
</evidence>
<evidence type="ECO:0000313" key="2">
    <source>
        <dbReference type="EMBL" id="KAJ1350810.1"/>
    </source>
</evidence>
<proteinExistence type="predicted"/>
<dbReference type="AlphaFoldDB" id="A0AAD5M454"/>
<dbReference type="Proteomes" id="UP001196413">
    <property type="component" value="Unassembled WGS sequence"/>
</dbReference>
<feature type="region of interest" description="Disordered" evidence="1">
    <location>
        <begin position="27"/>
        <end position="98"/>
    </location>
</feature>
<name>A0AAD5M454_PARTN</name>
<organism evidence="2 3">
    <name type="scientific">Parelaphostrongylus tenuis</name>
    <name type="common">Meningeal worm</name>
    <dbReference type="NCBI Taxonomy" id="148309"/>
    <lineage>
        <taxon>Eukaryota</taxon>
        <taxon>Metazoa</taxon>
        <taxon>Ecdysozoa</taxon>
        <taxon>Nematoda</taxon>
        <taxon>Chromadorea</taxon>
        <taxon>Rhabditida</taxon>
        <taxon>Rhabditina</taxon>
        <taxon>Rhabditomorpha</taxon>
        <taxon>Strongyloidea</taxon>
        <taxon>Metastrongylidae</taxon>
        <taxon>Parelaphostrongylus</taxon>
    </lineage>
</organism>
<evidence type="ECO:0000256" key="1">
    <source>
        <dbReference type="SAM" id="MobiDB-lite"/>
    </source>
</evidence>
<comment type="caution">
    <text evidence="2">The sequence shown here is derived from an EMBL/GenBank/DDBJ whole genome shotgun (WGS) entry which is preliminary data.</text>
</comment>
<protein>
    <submittedName>
        <fullName evidence="2">Uncharacterized protein</fullName>
    </submittedName>
</protein>
<sequence>MRENQLLHLHAFTVVKPFISGALLKERGQQKESWQNKRRTYNGQYATPEKLTGQKTKWKSNDRRKASYHLGQRSNNKHNAGVDAGCARSYDDDSQSVL</sequence>
<dbReference type="EMBL" id="JAHQIW010000945">
    <property type="protein sequence ID" value="KAJ1350810.1"/>
    <property type="molecule type" value="Genomic_DNA"/>
</dbReference>